<sequence length="299" mass="32425">MAAATMEQSPHIGITTPGRVDAAEIAAFCQRYKLGDDICQLFVAKALDPLDCLFEFNDDDLKNGNHYFTDTYIAALRLAVKKALSETDSTVRVITPKEENETSASGGEGARGGAGGRPGAFSIFSIQDFDWAKGISGEGGQEEGGEHGSLDEAPQMPALYIALFTRIPIGRRYLGISGGRGGQGGMGPDGRGKDGESQEIAYLIFPYHEEPRRERSFTMLTPSEVPANLRQLLMDDEFQFVGGLFEAHDTDMQSQSFELGESSVATEALTNFVAQPELVVTAVLKKFVARREILVRSTD</sequence>
<dbReference type="Proteomes" id="UP000620124">
    <property type="component" value="Unassembled WGS sequence"/>
</dbReference>
<dbReference type="OrthoDB" id="3034458at2759"/>
<name>A0A8H6XT46_9AGAR</name>
<gene>
    <name evidence="2" type="ORF">MVEN_01618900</name>
</gene>
<accession>A0A8H6XT46</accession>
<evidence type="ECO:0000313" key="3">
    <source>
        <dbReference type="Proteomes" id="UP000620124"/>
    </source>
</evidence>
<keyword evidence="3" id="KW-1185">Reference proteome</keyword>
<evidence type="ECO:0000256" key="1">
    <source>
        <dbReference type="SAM" id="MobiDB-lite"/>
    </source>
</evidence>
<protein>
    <submittedName>
        <fullName evidence="2">Uncharacterized protein</fullName>
    </submittedName>
</protein>
<proteinExistence type="predicted"/>
<evidence type="ECO:0000313" key="2">
    <source>
        <dbReference type="EMBL" id="KAF7345964.1"/>
    </source>
</evidence>
<organism evidence="2 3">
    <name type="scientific">Mycena venus</name>
    <dbReference type="NCBI Taxonomy" id="2733690"/>
    <lineage>
        <taxon>Eukaryota</taxon>
        <taxon>Fungi</taxon>
        <taxon>Dikarya</taxon>
        <taxon>Basidiomycota</taxon>
        <taxon>Agaricomycotina</taxon>
        <taxon>Agaricomycetes</taxon>
        <taxon>Agaricomycetidae</taxon>
        <taxon>Agaricales</taxon>
        <taxon>Marasmiineae</taxon>
        <taxon>Mycenaceae</taxon>
        <taxon>Mycena</taxon>
    </lineage>
</organism>
<reference evidence="2" key="1">
    <citation type="submission" date="2020-05" db="EMBL/GenBank/DDBJ databases">
        <title>Mycena genomes resolve the evolution of fungal bioluminescence.</title>
        <authorList>
            <person name="Tsai I.J."/>
        </authorList>
    </citation>
    <scope>NUCLEOTIDE SEQUENCE</scope>
    <source>
        <strain evidence="2">CCC161011</strain>
    </source>
</reference>
<dbReference type="EMBL" id="JACAZI010000013">
    <property type="protein sequence ID" value="KAF7345964.1"/>
    <property type="molecule type" value="Genomic_DNA"/>
</dbReference>
<comment type="caution">
    <text evidence="2">The sequence shown here is derived from an EMBL/GenBank/DDBJ whole genome shotgun (WGS) entry which is preliminary data.</text>
</comment>
<feature type="region of interest" description="Disordered" evidence="1">
    <location>
        <begin position="93"/>
        <end position="114"/>
    </location>
</feature>
<dbReference type="AlphaFoldDB" id="A0A8H6XT46"/>